<keyword evidence="4" id="KW-1185">Reference proteome</keyword>
<gene>
    <name evidence="3" type="ORF">J0A66_07145</name>
</gene>
<accession>A0A939DLX8</accession>
<dbReference type="EMBL" id="JAFKCV010000003">
    <property type="protein sequence ID" value="MBN7824994.1"/>
    <property type="molecule type" value="Genomic_DNA"/>
</dbReference>
<dbReference type="Pfam" id="PF13369">
    <property type="entry name" value="Transglut_core2"/>
    <property type="match status" value="1"/>
</dbReference>
<proteinExistence type="inferred from homology"/>
<comment type="caution">
    <text evidence="3">The sequence shown here is derived from an EMBL/GenBank/DDBJ whole genome shotgun (WGS) entry which is preliminary data.</text>
</comment>
<sequence length="269" mass="30335">MSLLHFEFDQPPTLASALRLAGLFDPGIDPDYCSGQVAEWTDYCQRHIDPCLSLQARLNALRQVFYRHLGVTGQGSHLMSSKAAMMHQVIAYRTGGAVCLGLLFCHLGRGLGLDLSGVIFPGHYLIRHRISPSRSDFIDPLTGEQLSWTMLANLYESLTGESQDSLGEVMLQPADTRQTLIRLLQNIKAACMAEQQPEQALTACDLLVQLCPEDPYERRDRGFVYQQLDCYRGALADYRYYIRQCPQDPAAHLLKMRLRHVSPQEDVLH</sequence>
<dbReference type="SUPFAM" id="SSF48452">
    <property type="entry name" value="TPR-like"/>
    <property type="match status" value="1"/>
</dbReference>
<feature type="domain" description="Protein SirB1 N-terminal" evidence="2">
    <location>
        <begin position="39"/>
        <end position="184"/>
    </location>
</feature>
<protein>
    <submittedName>
        <fullName evidence="3">Tetratricopeptide repeat protein</fullName>
    </submittedName>
</protein>
<organism evidence="3 4">
    <name type="scientific">Bowmanella dokdonensis</name>
    <dbReference type="NCBI Taxonomy" id="751969"/>
    <lineage>
        <taxon>Bacteria</taxon>
        <taxon>Pseudomonadati</taxon>
        <taxon>Pseudomonadota</taxon>
        <taxon>Gammaproteobacteria</taxon>
        <taxon>Alteromonadales</taxon>
        <taxon>Alteromonadaceae</taxon>
        <taxon>Bowmanella</taxon>
    </lineage>
</organism>
<dbReference type="Pfam" id="PF13371">
    <property type="entry name" value="TPR_9"/>
    <property type="match status" value="1"/>
</dbReference>
<reference evidence="3" key="1">
    <citation type="submission" date="2021-03" db="EMBL/GenBank/DDBJ databases">
        <title>novel species isolated from a fishpond in China.</title>
        <authorList>
            <person name="Lu H."/>
            <person name="Cai Z."/>
        </authorList>
    </citation>
    <scope>NUCLEOTIDE SEQUENCE</scope>
    <source>
        <strain evidence="3">JCM 30855</strain>
    </source>
</reference>
<dbReference type="Gene3D" id="1.25.40.10">
    <property type="entry name" value="Tetratricopeptide repeat domain"/>
    <property type="match status" value="1"/>
</dbReference>
<comment type="similarity">
    <text evidence="1">Belongs to the UPF0162 family.</text>
</comment>
<evidence type="ECO:0000259" key="2">
    <source>
        <dbReference type="Pfam" id="PF13369"/>
    </source>
</evidence>
<evidence type="ECO:0000313" key="3">
    <source>
        <dbReference type="EMBL" id="MBN7824994.1"/>
    </source>
</evidence>
<dbReference type="PANTHER" id="PTHR31350:SF21">
    <property type="entry name" value="F-BOX ONLY PROTEIN 21"/>
    <property type="match status" value="1"/>
</dbReference>
<dbReference type="PANTHER" id="PTHR31350">
    <property type="entry name" value="SI:DKEY-261L7.2"/>
    <property type="match status" value="1"/>
</dbReference>
<dbReference type="AlphaFoldDB" id="A0A939DLX8"/>
<dbReference type="RefSeq" id="WP_206573102.1">
    <property type="nucleotide sequence ID" value="NZ_JAFKCV010000003.1"/>
</dbReference>
<name>A0A939DLX8_9ALTE</name>
<dbReference type="InterPro" id="IPR011990">
    <property type="entry name" value="TPR-like_helical_dom_sf"/>
</dbReference>
<evidence type="ECO:0000313" key="4">
    <source>
        <dbReference type="Proteomes" id="UP000664654"/>
    </source>
</evidence>
<evidence type="ECO:0000256" key="1">
    <source>
        <dbReference type="ARBA" id="ARBA00007100"/>
    </source>
</evidence>
<dbReference type="Proteomes" id="UP000664654">
    <property type="component" value="Unassembled WGS sequence"/>
</dbReference>
<dbReference type="InterPro" id="IPR032698">
    <property type="entry name" value="SirB1_N"/>
</dbReference>